<keyword evidence="2" id="KW-1185">Reference proteome</keyword>
<protein>
    <submittedName>
        <fullName evidence="1">Uncharacterized protein</fullName>
    </submittedName>
</protein>
<comment type="caution">
    <text evidence="1">The sequence shown here is derived from an EMBL/GenBank/DDBJ whole genome shotgun (WGS) entry which is preliminary data.</text>
</comment>
<gene>
    <name evidence="1" type="ORF">A1QS_03705</name>
</gene>
<dbReference type="Proteomes" id="UP000094808">
    <property type="component" value="Unassembled WGS sequence"/>
</dbReference>
<reference evidence="1 2" key="1">
    <citation type="journal article" date="2012" name="Science">
        <title>Ecological populations of bacteria act as socially cohesive units of antibiotic production and resistance.</title>
        <authorList>
            <person name="Cordero O.X."/>
            <person name="Wildschutte H."/>
            <person name="Kirkup B."/>
            <person name="Proehl S."/>
            <person name="Ngo L."/>
            <person name="Hussain F."/>
            <person name="Le Roux F."/>
            <person name="Mincer T."/>
            <person name="Polz M.F."/>
        </authorList>
    </citation>
    <scope>NUCLEOTIDE SEQUENCE [LARGE SCALE GENOMIC DNA]</scope>
    <source>
        <strain evidence="1 2">FS-238</strain>
    </source>
</reference>
<dbReference type="EMBL" id="AJYS02000128">
    <property type="protein sequence ID" value="OEE38148.1"/>
    <property type="molecule type" value="Genomic_DNA"/>
</dbReference>
<accession>A0A853R660</accession>
<name>A0A853R660_9VIBR</name>
<dbReference type="AlphaFoldDB" id="A0A853R660"/>
<proteinExistence type="predicted"/>
<sequence length="62" mass="7309">MSTLFNFQSWHIRVQVFKALRFQPVLAETLLPHFVLVKVNHLVLILIAFHRLPNTKREVETA</sequence>
<evidence type="ECO:0000313" key="2">
    <source>
        <dbReference type="Proteomes" id="UP000094808"/>
    </source>
</evidence>
<organism evidence="1 2">
    <name type="scientific">Vibrio ordalii FS-238</name>
    <dbReference type="NCBI Taxonomy" id="617133"/>
    <lineage>
        <taxon>Bacteria</taxon>
        <taxon>Pseudomonadati</taxon>
        <taxon>Pseudomonadota</taxon>
        <taxon>Gammaproteobacteria</taxon>
        <taxon>Vibrionales</taxon>
        <taxon>Vibrionaceae</taxon>
        <taxon>Vibrio</taxon>
    </lineage>
</organism>
<evidence type="ECO:0000313" key="1">
    <source>
        <dbReference type="EMBL" id="OEE38148.1"/>
    </source>
</evidence>